<evidence type="ECO:0000313" key="2">
    <source>
        <dbReference type="EMBL" id="OLP94599.1"/>
    </source>
</evidence>
<evidence type="ECO:0000259" key="1">
    <source>
        <dbReference type="Pfam" id="PF17868"/>
    </source>
</evidence>
<protein>
    <recommendedName>
        <fullName evidence="1">ATPase RavA-like AAA lid domain-containing protein</fullName>
    </recommendedName>
</protein>
<dbReference type="Proteomes" id="UP000186817">
    <property type="component" value="Unassembled WGS sequence"/>
</dbReference>
<dbReference type="EMBL" id="LSRX01000536">
    <property type="protein sequence ID" value="OLP94599.1"/>
    <property type="molecule type" value="Genomic_DNA"/>
</dbReference>
<keyword evidence="3" id="KW-1185">Reference proteome</keyword>
<organism evidence="2 3">
    <name type="scientific">Symbiodinium microadriaticum</name>
    <name type="common">Dinoflagellate</name>
    <name type="synonym">Zooxanthella microadriatica</name>
    <dbReference type="NCBI Taxonomy" id="2951"/>
    <lineage>
        <taxon>Eukaryota</taxon>
        <taxon>Sar</taxon>
        <taxon>Alveolata</taxon>
        <taxon>Dinophyceae</taxon>
        <taxon>Suessiales</taxon>
        <taxon>Symbiodiniaceae</taxon>
        <taxon>Symbiodinium</taxon>
    </lineage>
</organism>
<proteinExistence type="predicted"/>
<gene>
    <name evidence="2" type="ORF">AK812_SmicGene23377</name>
</gene>
<reference evidence="2 3" key="1">
    <citation type="submission" date="2016-02" db="EMBL/GenBank/DDBJ databases">
        <title>Genome analysis of coral dinoflagellate symbionts highlights evolutionary adaptations to a symbiotic lifestyle.</title>
        <authorList>
            <person name="Aranda M."/>
            <person name="Li Y."/>
            <person name="Liew Y.J."/>
            <person name="Baumgarten S."/>
            <person name="Simakov O."/>
            <person name="Wilson M."/>
            <person name="Piel J."/>
            <person name="Ashoor H."/>
            <person name="Bougouffa S."/>
            <person name="Bajic V.B."/>
            <person name="Ryu T."/>
            <person name="Ravasi T."/>
            <person name="Bayer T."/>
            <person name="Micklem G."/>
            <person name="Kim H."/>
            <person name="Bhak J."/>
            <person name="Lajeunesse T.C."/>
            <person name="Voolstra C.R."/>
        </authorList>
    </citation>
    <scope>NUCLEOTIDE SEQUENCE [LARGE SCALE GENOMIC DNA]</scope>
    <source>
        <strain evidence="2 3">CCMP2467</strain>
    </source>
</reference>
<sequence>MVGTRWVSTKDRLLDLIVGLRAYLRDEAEPPVRLSDRRMGKAVRLIRLAAFAAWDPGAFIGIYRSDMC</sequence>
<name>A0A1Q9DHG8_SYMMI</name>
<dbReference type="Pfam" id="PF17868">
    <property type="entry name" value="AAA_lid_8"/>
    <property type="match status" value="1"/>
</dbReference>
<dbReference type="AlphaFoldDB" id="A0A1Q9DHG8"/>
<dbReference type="InterPro" id="IPR041538">
    <property type="entry name" value="RavA-like_AAA_lid"/>
</dbReference>
<comment type="caution">
    <text evidence="2">The sequence shown here is derived from an EMBL/GenBank/DDBJ whole genome shotgun (WGS) entry which is preliminary data.</text>
</comment>
<feature type="domain" description="ATPase RavA-like AAA lid" evidence="1">
    <location>
        <begin position="13"/>
        <end position="52"/>
    </location>
</feature>
<evidence type="ECO:0000313" key="3">
    <source>
        <dbReference type="Proteomes" id="UP000186817"/>
    </source>
</evidence>
<accession>A0A1Q9DHG8</accession>